<comment type="caution">
    <text evidence="3">The sequence shown here is derived from an EMBL/GenBank/DDBJ whole genome shotgun (WGS) entry which is preliminary data.</text>
</comment>
<evidence type="ECO:0008006" key="5">
    <source>
        <dbReference type="Google" id="ProtNLM"/>
    </source>
</evidence>
<organism evidence="3 4">
    <name type="scientific">Streptomyces beihaiensis</name>
    <dbReference type="NCBI Taxonomy" id="2984495"/>
    <lineage>
        <taxon>Bacteria</taxon>
        <taxon>Bacillati</taxon>
        <taxon>Actinomycetota</taxon>
        <taxon>Actinomycetes</taxon>
        <taxon>Kitasatosporales</taxon>
        <taxon>Streptomycetaceae</taxon>
        <taxon>Streptomyces</taxon>
    </lineage>
</organism>
<evidence type="ECO:0000256" key="2">
    <source>
        <dbReference type="SAM" id="Phobius"/>
    </source>
</evidence>
<reference evidence="3" key="1">
    <citation type="submission" date="2022-10" db="EMBL/GenBank/DDBJ databases">
        <title>Streptomyces beihaiensis sp. nov., a chitin degrading actinobacterium, isolated from shrimp pond soil.</title>
        <authorList>
            <person name="Xie J."/>
            <person name="Shen N."/>
        </authorList>
    </citation>
    <scope>NUCLEOTIDE SEQUENCE</scope>
    <source>
        <strain evidence="3">GXMU-J5</strain>
    </source>
</reference>
<name>A0ABT3TWV4_9ACTN</name>
<evidence type="ECO:0000313" key="4">
    <source>
        <dbReference type="Proteomes" id="UP001163064"/>
    </source>
</evidence>
<feature type="compositionally biased region" description="Polar residues" evidence="1">
    <location>
        <begin position="1"/>
        <end position="11"/>
    </location>
</feature>
<feature type="region of interest" description="Disordered" evidence="1">
    <location>
        <begin position="96"/>
        <end position="128"/>
    </location>
</feature>
<keyword evidence="2" id="KW-0812">Transmembrane</keyword>
<sequence length="267" mass="27810">MSTQEPTSGTTAHGPDASDETTGAEDTEERVRRALRDAALNMKPSPWPASAVREAGDRVRRRRRLAVSVPLTAAVAVAVVVTGVRMEASELPADRTLPAASVPPFPSRSPAPSASTRVSPPPTPVVAKSGERVEIGHGRWMTLTADQVCLGQTQTQGQGQGQGGTPLCKFTANGNQATGTVSDQTDGDASRTLYRPLYIGPGTPAHITVEWAGKEHAAQIVTLPGHPGYATAYLWGPPASTATADRVKITVYDAQGHVLASLAPPGS</sequence>
<keyword evidence="2" id="KW-0472">Membrane</keyword>
<proteinExistence type="predicted"/>
<keyword evidence="4" id="KW-1185">Reference proteome</keyword>
<feature type="transmembrane region" description="Helical" evidence="2">
    <location>
        <begin position="65"/>
        <end position="86"/>
    </location>
</feature>
<dbReference type="EMBL" id="JAPHNL010000222">
    <property type="protein sequence ID" value="MCX3061536.1"/>
    <property type="molecule type" value="Genomic_DNA"/>
</dbReference>
<evidence type="ECO:0000313" key="3">
    <source>
        <dbReference type="EMBL" id="MCX3061536.1"/>
    </source>
</evidence>
<dbReference type="RefSeq" id="WP_266600977.1">
    <property type="nucleotide sequence ID" value="NZ_JAPHNL010000222.1"/>
</dbReference>
<accession>A0ABT3TWV4</accession>
<dbReference type="Proteomes" id="UP001163064">
    <property type="component" value="Unassembled WGS sequence"/>
</dbReference>
<keyword evidence="2" id="KW-1133">Transmembrane helix</keyword>
<feature type="compositionally biased region" description="Acidic residues" evidence="1">
    <location>
        <begin position="17"/>
        <end position="28"/>
    </location>
</feature>
<protein>
    <recommendedName>
        <fullName evidence="5">Serine/threonine protein kinase</fullName>
    </recommendedName>
</protein>
<evidence type="ECO:0000256" key="1">
    <source>
        <dbReference type="SAM" id="MobiDB-lite"/>
    </source>
</evidence>
<gene>
    <name evidence="3" type="ORF">OFY01_17565</name>
</gene>
<feature type="region of interest" description="Disordered" evidence="1">
    <location>
        <begin position="1"/>
        <end position="58"/>
    </location>
</feature>